<reference evidence="2 3" key="1">
    <citation type="submission" date="2020-10" db="EMBL/GenBank/DDBJ databases">
        <title>Ramlibacter sp. HM2 16S ribosomal RNA gene Genome sequencing and assembly.</title>
        <authorList>
            <person name="Kang M."/>
        </authorList>
    </citation>
    <scope>NUCLEOTIDE SEQUENCE [LARGE SCALE GENOMIC DNA]</scope>
    <source>
        <strain evidence="2 3">HM2</strain>
    </source>
</reference>
<gene>
    <name evidence="2" type="ORF">IM787_02915</name>
</gene>
<dbReference type="EMBL" id="JADDIV010000001">
    <property type="protein sequence ID" value="MBE7366512.1"/>
    <property type="molecule type" value="Genomic_DNA"/>
</dbReference>
<feature type="compositionally biased region" description="Basic and acidic residues" evidence="1">
    <location>
        <begin position="13"/>
        <end position="22"/>
    </location>
</feature>
<name>A0ABR9S0F1_9BURK</name>
<evidence type="ECO:0008006" key="4">
    <source>
        <dbReference type="Google" id="ProtNLM"/>
    </source>
</evidence>
<keyword evidence="3" id="KW-1185">Reference proteome</keyword>
<dbReference type="Proteomes" id="UP000806285">
    <property type="component" value="Unassembled WGS sequence"/>
</dbReference>
<accession>A0ABR9S0F1</accession>
<protein>
    <recommendedName>
        <fullName evidence="4">Transposase IS66 zinc-finger binding domain-containing protein</fullName>
    </recommendedName>
</protein>
<evidence type="ECO:0000256" key="1">
    <source>
        <dbReference type="SAM" id="MobiDB-lite"/>
    </source>
</evidence>
<proteinExistence type="predicted"/>
<feature type="region of interest" description="Disordered" evidence="1">
    <location>
        <begin position="1"/>
        <end position="22"/>
    </location>
</feature>
<feature type="compositionally biased region" description="Polar residues" evidence="1">
    <location>
        <begin position="1"/>
        <end position="12"/>
    </location>
</feature>
<evidence type="ECO:0000313" key="2">
    <source>
        <dbReference type="EMBL" id="MBE7366512.1"/>
    </source>
</evidence>
<comment type="caution">
    <text evidence="2">The sequence shown here is derived from an EMBL/GenBank/DDBJ whole genome shotgun (WGS) entry which is preliminary data.</text>
</comment>
<sequence length="80" mass="8657">MASYFVTSSAQSDGRHTVHDRDRCPPSRFALGGMEYLGEFGDAQQAVVVARVRYAHARGCPCCDPRAPLAPLAPRHATQA</sequence>
<evidence type="ECO:0000313" key="3">
    <source>
        <dbReference type="Proteomes" id="UP000806285"/>
    </source>
</evidence>
<dbReference type="RefSeq" id="WP_193675126.1">
    <property type="nucleotide sequence ID" value="NZ_JADDIV010000001.1"/>
</dbReference>
<organism evidence="2 3">
    <name type="scientific">Ramlibacter pallidus</name>
    <dbReference type="NCBI Taxonomy" id="2780087"/>
    <lineage>
        <taxon>Bacteria</taxon>
        <taxon>Pseudomonadati</taxon>
        <taxon>Pseudomonadota</taxon>
        <taxon>Betaproteobacteria</taxon>
        <taxon>Burkholderiales</taxon>
        <taxon>Comamonadaceae</taxon>
        <taxon>Ramlibacter</taxon>
    </lineage>
</organism>